<keyword evidence="3" id="KW-1185">Reference proteome</keyword>
<proteinExistence type="predicted"/>
<gene>
    <name evidence="2" type="ORF">PLXY2_LOCUS14834</name>
</gene>
<name>A0A8S4GCX3_PLUXY</name>
<sequence>MGAQRTPFIKKSQRIVKRNTLYIKCPKVINICARDPDAPSPEPSSSPKDSTSSESSIFSSIMPDKLSGSICTAVLFMLGWKLLANNR</sequence>
<dbReference type="Proteomes" id="UP000653454">
    <property type="component" value="Unassembled WGS sequence"/>
</dbReference>
<evidence type="ECO:0000313" key="3">
    <source>
        <dbReference type="Proteomes" id="UP000653454"/>
    </source>
</evidence>
<evidence type="ECO:0000313" key="2">
    <source>
        <dbReference type="EMBL" id="CAG9136578.1"/>
    </source>
</evidence>
<protein>
    <submittedName>
        <fullName evidence="2">(diamondback moth) hypothetical protein</fullName>
    </submittedName>
</protein>
<accession>A0A8S4GCX3</accession>
<dbReference type="AlphaFoldDB" id="A0A8S4GCX3"/>
<evidence type="ECO:0000256" key="1">
    <source>
        <dbReference type="SAM" id="MobiDB-lite"/>
    </source>
</evidence>
<organism evidence="2 3">
    <name type="scientific">Plutella xylostella</name>
    <name type="common">Diamondback moth</name>
    <name type="synonym">Plutella maculipennis</name>
    <dbReference type="NCBI Taxonomy" id="51655"/>
    <lineage>
        <taxon>Eukaryota</taxon>
        <taxon>Metazoa</taxon>
        <taxon>Ecdysozoa</taxon>
        <taxon>Arthropoda</taxon>
        <taxon>Hexapoda</taxon>
        <taxon>Insecta</taxon>
        <taxon>Pterygota</taxon>
        <taxon>Neoptera</taxon>
        <taxon>Endopterygota</taxon>
        <taxon>Lepidoptera</taxon>
        <taxon>Glossata</taxon>
        <taxon>Ditrysia</taxon>
        <taxon>Yponomeutoidea</taxon>
        <taxon>Plutellidae</taxon>
        <taxon>Plutella</taxon>
    </lineage>
</organism>
<reference evidence="2" key="1">
    <citation type="submission" date="2020-11" db="EMBL/GenBank/DDBJ databases">
        <authorList>
            <person name="Whiteford S."/>
        </authorList>
    </citation>
    <scope>NUCLEOTIDE SEQUENCE</scope>
</reference>
<feature type="compositionally biased region" description="Low complexity" evidence="1">
    <location>
        <begin position="45"/>
        <end position="56"/>
    </location>
</feature>
<comment type="caution">
    <text evidence="2">The sequence shown here is derived from an EMBL/GenBank/DDBJ whole genome shotgun (WGS) entry which is preliminary data.</text>
</comment>
<feature type="region of interest" description="Disordered" evidence="1">
    <location>
        <begin position="34"/>
        <end position="56"/>
    </location>
</feature>
<dbReference type="EMBL" id="CAJHNJ030000148">
    <property type="protein sequence ID" value="CAG9136578.1"/>
    <property type="molecule type" value="Genomic_DNA"/>
</dbReference>